<feature type="compositionally biased region" description="Basic and acidic residues" evidence="1">
    <location>
        <begin position="1"/>
        <end position="19"/>
    </location>
</feature>
<protein>
    <submittedName>
        <fullName evidence="2">Uncharacterized protein</fullName>
    </submittedName>
</protein>
<organism evidence="2 3">
    <name type="scientific">Nocardioides daedukensis</name>
    <dbReference type="NCBI Taxonomy" id="634462"/>
    <lineage>
        <taxon>Bacteria</taxon>
        <taxon>Bacillati</taxon>
        <taxon>Actinomycetota</taxon>
        <taxon>Actinomycetes</taxon>
        <taxon>Propionibacteriales</taxon>
        <taxon>Nocardioidaceae</taxon>
        <taxon>Nocardioides</taxon>
    </lineage>
</organism>
<proteinExistence type="predicted"/>
<dbReference type="RefSeq" id="WP_179503652.1">
    <property type="nucleotide sequence ID" value="NZ_JACCAA010000001.1"/>
</dbReference>
<accession>A0A7Y9URT7</accession>
<evidence type="ECO:0000313" key="3">
    <source>
        <dbReference type="Proteomes" id="UP000540656"/>
    </source>
</evidence>
<feature type="region of interest" description="Disordered" evidence="1">
    <location>
        <begin position="1"/>
        <end position="111"/>
    </location>
</feature>
<dbReference type="EMBL" id="JACCAA010000001">
    <property type="protein sequence ID" value="NYG60762.1"/>
    <property type="molecule type" value="Genomic_DNA"/>
</dbReference>
<dbReference type="AlphaFoldDB" id="A0A7Y9URT7"/>
<dbReference type="Proteomes" id="UP000540656">
    <property type="component" value="Unassembled WGS sequence"/>
</dbReference>
<gene>
    <name evidence="2" type="ORF">BJ980_003685</name>
</gene>
<name>A0A7Y9URT7_9ACTN</name>
<evidence type="ECO:0000256" key="1">
    <source>
        <dbReference type="SAM" id="MobiDB-lite"/>
    </source>
</evidence>
<evidence type="ECO:0000313" key="2">
    <source>
        <dbReference type="EMBL" id="NYG60762.1"/>
    </source>
</evidence>
<comment type="caution">
    <text evidence="2">The sequence shown here is derived from an EMBL/GenBank/DDBJ whole genome shotgun (WGS) entry which is preliminary data.</text>
</comment>
<keyword evidence="3" id="KW-1185">Reference proteome</keyword>
<reference evidence="2 3" key="1">
    <citation type="submission" date="2020-07" db="EMBL/GenBank/DDBJ databases">
        <title>Sequencing the genomes of 1000 actinobacteria strains.</title>
        <authorList>
            <person name="Klenk H.-P."/>
        </authorList>
    </citation>
    <scope>NUCLEOTIDE SEQUENCE [LARGE SCALE GENOMIC DNA]</scope>
    <source>
        <strain evidence="2 3">DSM 23819</strain>
    </source>
</reference>
<sequence length="111" mass="11734">MSKMDNLRAMREERYERARARAKTATPGASAAKTAKVAPSDASDATGAPATRKSAAPKKTAQKTAEPSKPDDSGSAQGTGPTDEELCGHRSMNGRTCTREKGHSAKSHRYS</sequence>